<comment type="catalytic activity">
    <reaction evidence="1">
        <text>S-ubiquitinyl-[E2 ubiquitin-conjugating enzyme]-L-cysteine + [acceptor protein]-L-lysine = [E2 ubiquitin-conjugating enzyme]-L-cysteine + N(6)-ubiquitinyl-[acceptor protein]-L-lysine.</text>
        <dbReference type="EC" id="2.3.2.27"/>
    </reaction>
</comment>
<feature type="compositionally biased region" description="Basic and acidic residues" evidence="13">
    <location>
        <begin position="594"/>
        <end position="607"/>
    </location>
</feature>
<feature type="compositionally biased region" description="Basic and acidic residues" evidence="13">
    <location>
        <begin position="474"/>
        <end position="483"/>
    </location>
</feature>
<feature type="compositionally biased region" description="Basic and acidic residues" evidence="13">
    <location>
        <begin position="495"/>
        <end position="510"/>
    </location>
</feature>
<feature type="transmembrane region" description="Helical" evidence="14">
    <location>
        <begin position="268"/>
        <end position="291"/>
    </location>
</feature>
<evidence type="ECO:0000256" key="14">
    <source>
        <dbReference type="SAM" id="Phobius"/>
    </source>
</evidence>
<dbReference type="InterPro" id="IPR013083">
    <property type="entry name" value="Znf_RING/FYVE/PHD"/>
</dbReference>
<feature type="domain" description="RING-CH-type" evidence="15">
    <location>
        <begin position="19"/>
        <end position="80"/>
    </location>
</feature>
<feature type="transmembrane region" description="Helical" evidence="14">
    <location>
        <begin position="1421"/>
        <end position="1444"/>
    </location>
</feature>
<evidence type="ECO:0000256" key="10">
    <source>
        <dbReference type="ARBA" id="ARBA00022833"/>
    </source>
</evidence>
<protein>
    <recommendedName>
        <fullName evidence="4">RING-type E3 ubiquitin transferase</fullName>
        <ecNumber evidence="4">2.3.2.27</ecNumber>
    </recommendedName>
</protein>
<keyword evidence="9" id="KW-0833">Ubl conjugation pathway</keyword>
<feature type="region of interest" description="Disordered" evidence="13">
    <location>
        <begin position="474"/>
        <end position="615"/>
    </location>
</feature>
<sequence>MDRSEPRPSRPSAHLQAQPHDAAPAICRICRGEGTTAEPLFYPCKCSGSIKFVHQDCLMEWLSHSQKKYCELCKTSFRFTKLYAPDMPKSLPVHVFLEHMARYLLRNMLVWLRAFVSISVWVCWLPWFMRAVWSFMFWISDEGLGGSSLLSRANTAVDTSSWLSAALADIGTTPTTPLLPQTTTSAAEAAIILQGLGSEDMSEYLVRILLGSWGMPVKFGRSAVDGTLATNSSAPRPSNGTAPSSSSLLGDVGFLKQLTPSPMLNRTIVSVLEGQIITVLVIVCFILVILVRDYVVQQQPEINLRAAFDDPEGEDLVEEPVEQEIGVRVLREAGESESEGEAPEDDAATYEETRVVEEPEAGPAPALTETGTPAAEQDPDIASQEAAHLGDEPSDRLVNRAASSDDDSDDPSSVIDYLRIYRRASGDSERILQIVEEEGLEDKLSYWVDVTRRSITKREDIAREFSIILNREAGHRTRPDAAHPSDPGSDPISFEADRPRDEPKGKEKAWEPVSPSSTPGPQPGSASRPRAISDGPQLHSTVNPLGSNNWTFEGLPSDDSAELDEPKLPSPPTERSSTPLLGNGAATVPFHGDLVADEHESHHHHEPSDEEDELVQHWEPAQPADDIPAQPERQHVGLGDRVANFMWGNLDDQHNAQEADDHADDDGWVDVPVDEDQDDNVDADADVGEVDGAAPGGGLDPEAIEDMEDFEGVMELIGMRGPIAGLFQNAIFCAVLVSVTIFACIFIPYNIGRLSVWVVANPIQLLRMLLEFSKVVQDASVMVGGLGSWCALNFVDMFTGIVGGAVGAKIVSARKASWGLWTAAGKRVMEYALLEFPMSATEMQNFSAISHEALNSVKASIVSAFGSVNALTSACATLTDGKFMAATAAAASSAAASARAVAAILVDPSSWVIDLSGSEVRPPVDPALAHWSGLDRFWAILAGYVAIFAVGAMYLKRGTPFSRGNMLQAWEAGVIDTLHQASGIMKVILIISIEMLVFPLYCGLLLDIALLPLFEDTTVRSRVLFTYNYPLTSVFVHWFVGTGYMFHFALFVSMCRKIMRPGVLYFIRDPDDPEFHPVRDVLERNLATQLRKILFSAFVYGALVIVCLGGVVWGLSYSAPGVLPIHYSSNEPVLEFPVDLLFYNFLMPLAVKVFKPGDGLHIMYTWWFRKCARGLRLTYFLFGERRIDEEGDLQLPADSPDAKSRYKSLLLELDEHNRVIPKTWRDTFEGGRARPNTAISSREERIMRRRKLHLVTSGQLVKSGRFVRAPASDRVKIPKGKKVFLTVSETGRRRDGNADDDIYSSNQYQMVYVPPNFRTRVFLFILFIWLFAAVTGVGITVLPLMFGRAMFKTLIPEGIRTNDVYAFSIGIYVLGNAAYGIFRARTVGTKARKWAHDVWAELVGHDAARRIFSSLVRAAKLFYAHFFLLIAFPLLFSTLMELYVSIPLHTYMNPPAGSAGKASAGADRHTVRIIQAWTLGVLYLNLGTRMLTSVFPNSRAAMAVRSVLRRGWLRPDIALLTRAFVVPGIAIALAAILGPPLMASLLIKANVLSNKTGADGAGAALVYRYSYPAAALAALAVRHAVGMAGVFKGWKVGIRDEAYLIGERLHNFGAATAGARKGKKAWANGRPRL</sequence>
<dbReference type="Gene3D" id="3.30.40.10">
    <property type="entry name" value="Zinc/RING finger domain, C3HC4 (zinc finger)"/>
    <property type="match status" value="1"/>
</dbReference>
<evidence type="ECO:0000256" key="9">
    <source>
        <dbReference type="ARBA" id="ARBA00022786"/>
    </source>
</evidence>
<feature type="compositionally biased region" description="Low complexity" evidence="13">
    <location>
        <begin position="512"/>
        <end position="527"/>
    </location>
</feature>
<dbReference type="EC" id="2.3.2.27" evidence="4"/>
<evidence type="ECO:0000256" key="6">
    <source>
        <dbReference type="ARBA" id="ARBA00022692"/>
    </source>
</evidence>
<evidence type="ECO:0000256" key="2">
    <source>
        <dbReference type="ARBA" id="ARBA00004141"/>
    </source>
</evidence>
<evidence type="ECO:0000256" key="5">
    <source>
        <dbReference type="ARBA" id="ARBA00022679"/>
    </source>
</evidence>
<dbReference type="EMBL" id="LSBH01000001">
    <property type="protein sequence ID" value="OAQ86016.1"/>
    <property type="molecule type" value="Genomic_DNA"/>
</dbReference>
<evidence type="ECO:0000256" key="13">
    <source>
        <dbReference type="SAM" id="MobiDB-lite"/>
    </source>
</evidence>
<feature type="compositionally biased region" description="Polar residues" evidence="13">
    <location>
        <begin position="538"/>
        <end position="551"/>
    </location>
</feature>
<evidence type="ECO:0000256" key="11">
    <source>
        <dbReference type="ARBA" id="ARBA00022989"/>
    </source>
</evidence>
<name>A0A179H745_PURLI</name>
<evidence type="ECO:0000256" key="12">
    <source>
        <dbReference type="ARBA" id="ARBA00023136"/>
    </source>
</evidence>
<keyword evidence="6 14" id="KW-0812">Transmembrane</keyword>
<comment type="subcellular location">
    <subcellularLocation>
        <location evidence="2">Membrane</location>
        <topology evidence="2">Multi-pass membrane protein</topology>
    </subcellularLocation>
</comment>
<dbReference type="InterPro" id="IPR056521">
    <property type="entry name" value="MARCHF6-like_C"/>
</dbReference>
<dbReference type="Pfam" id="PF12906">
    <property type="entry name" value="RINGv"/>
    <property type="match status" value="1"/>
</dbReference>
<comment type="caution">
    <text evidence="16">The sequence shown here is derived from an EMBL/GenBank/DDBJ whole genome shotgun (WGS) entry which is preliminary data.</text>
</comment>
<keyword evidence="10" id="KW-0862">Zinc</keyword>
<dbReference type="InterPro" id="IPR011016">
    <property type="entry name" value="Znf_RING-CH"/>
</dbReference>
<keyword evidence="5" id="KW-0808">Transferase</keyword>
<feature type="transmembrane region" description="Helical" evidence="14">
    <location>
        <begin position="1034"/>
        <end position="1052"/>
    </location>
</feature>
<keyword evidence="12 14" id="KW-0472">Membrane</keyword>
<evidence type="ECO:0000256" key="8">
    <source>
        <dbReference type="ARBA" id="ARBA00022771"/>
    </source>
</evidence>
<dbReference type="SMART" id="SM00744">
    <property type="entry name" value="RINGv"/>
    <property type="match status" value="1"/>
</dbReference>
<organism evidence="16 17">
    <name type="scientific">Purpureocillium lilacinum</name>
    <name type="common">Paecilomyces lilacinus</name>
    <dbReference type="NCBI Taxonomy" id="33203"/>
    <lineage>
        <taxon>Eukaryota</taxon>
        <taxon>Fungi</taxon>
        <taxon>Dikarya</taxon>
        <taxon>Ascomycota</taxon>
        <taxon>Pezizomycotina</taxon>
        <taxon>Sordariomycetes</taxon>
        <taxon>Hypocreomycetidae</taxon>
        <taxon>Hypocreales</taxon>
        <taxon>Ophiocordycipitaceae</taxon>
        <taxon>Purpureocillium</taxon>
    </lineage>
</organism>
<dbReference type="Proteomes" id="UP000078240">
    <property type="component" value="Unassembled WGS sequence"/>
</dbReference>
<evidence type="ECO:0000313" key="16">
    <source>
        <dbReference type="EMBL" id="OAQ86016.1"/>
    </source>
</evidence>
<feature type="transmembrane region" description="Helical" evidence="14">
    <location>
        <begin position="110"/>
        <end position="129"/>
    </location>
</feature>
<dbReference type="Pfam" id="PF25417">
    <property type="entry name" value="DUF7889"/>
    <property type="match status" value="1"/>
</dbReference>
<feature type="transmembrane region" description="Helical" evidence="14">
    <location>
        <begin position="1474"/>
        <end position="1496"/>
    </location>
</feature>
<keyword evidence="11 14" id="KW-1133">Transmembrane helix</keyword>
<proteinExistence type="predicted"/>
<keyword evidence="8" id="KW-0863">Zinc-finger</keyword>
<dbReference type="InterPro" id="IPR057211">
    <property type="entry name" value="DUF7889"/>
</dbReference>
<feature type="compositionally biased region" description="Acidic residues" evidence="13">
    <location>
        <begin position="335"/>
        <end position="349"/>
    </location>
</feature>
<feature type="transmembrane region" description="Helical" evidence="14">
    <location>
        <begin position="1364"/>
        <end position="1382"/>
    </location>
</feature>
<feature type="region of interest" description="Disordered" evidence="13">
    <location>
        <begin position="331"/>
        <end position="413"/>
    </location>
</feature>
<evidence type="ECO:0000259" key="15">
    <source>
        <dbReference type="PROSITE" id="PS51292"/>
    </source>
</evidence>
<evidence type="ECO:0000256" key="7">
    <source>
        <dbReference type="ARBA" id="ARBA00022723"/>
    </source>
</evidence>
<feature type="compositionally biased region" description="Basic and acidic residues" evidence="13">
    <location>
        <begin position="388"/>
        <end position="398"/>
    </location>
</feature>
<feature type="transmembrane region" description="Helical" evidence="14">
    <location>
        <begin position="1517"/>
        <end position="1537"/>
    </location>
</feature>
<keyword evidence="7" id="KW-0479">Metal-binding</keyword>
<dbReference type="CDD" id="cd16702">
    <property type="entry name" value="RING_CH-C4HC3_MARCH6"/>
    <property type="match status" value="1"/>
</dbReference>
<dbReference type="PANTHER" id="PTHR13145:SF0">
    <property type="entry name" value="E3 UBIQUITIN-PROTEIN LIGASE MARCHF6"/>
    <property type="match status" value="1"/>
</dbReference>
<feature type="transmembrane region" description="Helical" evidence="14">
    <location>
        <begin position="1093"/>
        <end position="1116"/>
    </location>
</feature>
<dbReference type="SUPFAM" id="SSF57850">
    <property type="entry name" value="RING/U-box"/>
    <property type="match status" value="1"/>
</dbReference>
<dbReference type="PANTHER" id="PTHR13145">
    <property type="entry name" value="SSM4 PROTEIN"/>
    <property type="match status" value="1"/>
</dbReference>
<dbReference type="PROSITE" id="PS51292">
    <property type="entry name" value="ZF_RING_CH"/>
    <property type="match status" value="1"/>
</dbReference>
<dbReference type="FunFam" id="3.30.40.10:FF:000287">
    <property type="entry name" value="RING finger membrane protein"/>
    <property type="match status" value="1"/>
</dbReference>
<evidence type="ECO:0000256" key="1">
    <source>
        <dbReference type="ARBA" id="ARBA00000900"/>
    </source>
</evidence>
<evidence type="ECO:0000256" key="4">
    <source>
        <dbReference type="ARBA" id="ARBA00012483"/>
    </source>
</evidence>
<feature type="transmembrane region" description="Helical" evidence="14">
    <location>
        <begin position="987"/>
        <end position="1014"/>
    </location>
</feature>
<dbReference type="GO" id="GO:0061630">
    <property type="term" value="F:ubiquitin protein ligase activity"/>
    <property type="evidence" value="ECO:0007669"/>
    <property type="project" value="UniProtKB-EC"/>
</dbReference>
<evidence type="ECO:0000256" key="3">
    <source>
        <dbReference type="ARBA" id="ARBA00004906"/>
    </source>
</evidence>
<evidence type="ECO:0000313" key="17">
    <source>
        <dbReference type="Proteomes" id="UP000078240"/>
    </source>
</evidence>
<dbReference type="GO" id="GO:0036503">
    <property type="term" value="P:ERAD pathway"/>
    <property type="evidence" value="ECO:0007669"/>
    <property type="project" value="TreeGrafter"/>
</dbReference>
<dbReference type="GO" id="GO:0005789">
    <property type="term" value="C:endoplasmic reticulum membrane"/>
    <property type="evidence" value="ECO:0007669"/>
    <property type="project" value="TreeGrafter"/>
</dbReference>
<dbReference type="GO" id="GO:0008270">
    <property type="term" value="F:zinc ion binding"/>
    <property type="evidence" value="ECO:0007669"/>
    <property type="project" value="UniProtKB-KW"/>
</dbReference>
<dbReference type="Pfam" id="PF23113">
    <property type="entry name" value="MARCHF6_C"/>
    <property type="match status" value="1"/>
</dbReference>
<gene>
    <name evidence="16" type="ORF">VFPBJ_00056</name>
</gene>
<accession>A0A179H745</accession>
<feature type="transmembrane region" description="Helical" evidence="14">
    <location>
        <begin position="1321"/>
        <end position="1344"/>
    </location>
</feature>
<feature type="transmembrane region" description="Helical" evidence="14">
    <location>
        <begin position="726"/>
        <end position="749"/>
    </location>
</feature>
<comment type="pathway">
    <text evidence="3">Protein modification; protein ubiquitination.</text>
</comment>
<reference evidence="16 17" key="1">
    <citation type="submission" date="2016-01" db="EMBL/GenBank/DDBJ databases">
        <title>Biosynthesis of antibiotic leucinostatins and their inhibition on Phytophthora in bio-control Purpureocillium lilacinum.</title>
        <authorList>
            <person name="Wang G."/>
            <person name="Liu Z."/>
            <person name="Lin R."/>
            <person name="Li E."/>
            <person name="Mao Z."/>
            <person name="Ling J."/>
            <person name="Yin W."/>
            <person name="Xie B."/>
        </authorList>
    </citation>
    <scope>NUCLEOTIDE SEQUENCE [LARGE SCALE GENOMIC DNA]</scope>
    <source>
        <strain evidence="16">PLBJ-1</strain>
    </source>
</reference>
<feature type="transmembrane region" description="Helical" evidence="14">
    <location>
        <begin position="937"/>
        <end position="955"/>
    </location>
</feature>